<dbReference type="PANTHER" id="PTHR43649">
    <property type="entry name" value="ARABINOSE-BINDING PROTEIN-RELATED"/>
    <property type="match status" value="1"/>
</dbReference>
<dbReference type="RefSeq" id="WP_285933357.1">
    <property type="nucleotide sequence ID" value="NZ_JASTZU010000053.1"/>
</dbReference>
<dbReference type="PANTHER" id="PTHR43649:SF12">
    <property type="entry name" value="DIACETYLCHITOBIOSE BINDING PROTEIN DASA"/>
    <property type="match status" value="1"/>
</dbReference>
<dbReference type="EMBL" id="JASTZU010000053">
    <property type="protein sequence ID" value="MDL4842068.1"/>
    <property type="molecule type" value="Genomic_DNA"/>
</dbReference>
<dbReference type="InterPro" id="IPR050490">
    <property type="entry name" value="Bact_solute-bd_prot1"/>
</dbReference>
<dbReference type="InterPro" id="IPR006059">
    <property type="entry name" value="SBP"/>
</dbReference>
<proteinExistence type="predicted"/>
<evidence type="ECO:0000313" key="4">
    <source>
        <dbReference type="Proteomes" id="UP001235343"/>
    </source>
</evidence>
<evidence type="ECO:0000256" key="1">
    <source>
        <dbReference type="SAM" id="MobiDB-lite"/>
    </source>
</evidence>
<evidence type="ECO:0000313" key="3">
    <source>
        <dbReference type="EMBL" id="MDL4842068.1"/>
    </source>
</evidence>
<gene>
    <name evidence="3" type="ORF">QQS35_16640</name>
</gene>
<keyword evidence="4" id="KW-1185">Reference proteome</keyword>
<dbReference type="Pfam" id="PF01547">
    <property type="entry name" value="SBP_bac_1"/>
    <property type="match status" value="1"/>
</dbReference>
<comment type="caution">
    <text evidence="3">The sequence shown here is derived from an EMBL/GenBank/DDBJ whole genome shotgun (WGS) entry which is preliminary data.</text>
</comment>
<feature type="region of interest" description="Disordered" evidence="1">
    <location>
        <begin position="25"/>
        <end position="45"/>
    </location>
</feature>
<protein>
    <submittedName>
        <fullName evidence="3">Extracellular solute-binding protein</fullName>
    </submittedName>
</protein>
<feature type="signal peptide" evidence="2">
    <location>
        <begin position="1"/>
        <end position="20"/>
    </location>
</feature>
<keyword evidence="2" id="KW-0732">Signal</keyword>
<dbReference type="Gene3D" id="3.40.190.10">
    <property type="entry name" value="Periplasmic binding protein-like II"/>
    <property type="match status" value="1"/>
</dbReference>
<organism evidence="3 4">
    <name type="scientific">Aquibacillus rhizosphaerae</name>
    <dbReference type="NCBI Taxonomy" id="3051431"/>
    <lineage>
        <taxon>Bacteria</taxon>
        <taxon>Bacillati</taxon>
        <taxon>Bacillota</taxon>
        <taxon>Bacilli</taxon>
        <taxon>Bacillales</taxon>
        <taxon>Bacillaceae</taxon>
        <taxon>Aquibacillus</taxon>
    </lineage>
</organism>
<dbReference type="Proteomes" id="UP001235343">
    <property type="component" value="Unassembled WGS sequence"/>
</dbReference>
<accession>A0ABT7L882</accession>
<sequence>MRKKWGLMWLVAIMLTLLLAACSGDEESNTEGDDSDDTQNNEEDGEQVTLKFVHWLTEETANFEPIMEMYEEETGVKVEAIPLVESMSSEDYYKQLDLMASAGETIDVMMWSNGNDLVKRIDAGLVAPIDEFVEAEGIDINEVYNNSYSPVDGKDYGLPMKSITNAVMINKAHLDEAGLEIPTEWTWDEYREYAKAMTTDDHYGSYLHTWHDMFSALKLISKEENTALVNPDGTSNADDPLVKESLEFRYALEQEDKSSVPYSEILSQQMDYRQQFFTQEASMVPIGTYMVTEWGQFTPEFEIAWAPWPKNEEDGVNYADVNGDLISIGESSEHKQEAYDFIRWMTTKGISEQGIWLPAWKEADLDTVLEKLVNNTEKPDAMHLESLKNAITSITPTSNASLPSYITEVVTDFKAETELYLLGEQDIDTTVQNVQEKTQKIIDANQ</sequence>
<name>A0ABT7L882_9BACI</name>
<dbReference type="SUPFAM" id="SSF53850">
    <property type="entry name" value="Periplasmic binding protein-like II"/>
    <property type="match status" value="1"/>
</dbReference>
<reference evidence="3 4" key="1">
    <citation type="submission" date="2023-06" db="EMBL/GenBank/DDBJ databases">
        <title>Aquibacillus rhizosphaerae LR5S19.</title>
        <authorList>
            <person name="Sun J.-Q."/>
        </authorList>
    </citation>
    <scope>NUCLEOTIDE SEQUENCE [LARGE SCALE GENOMIC DNA]</scope>
    <source>
        <strain evidence="3 4">LR5S19</strain>
    </source>
</reference>
<evidence type="ECO:0000256" key="2">
    <source>
        <dbReference type="SAM" id="SignalP"/>
    </source>
</evidence>
<feature type="chain" id="PRO_5047531683" evidence="2">
    <location>
        <begin position="21"/>
        <end position="446"/>
    </location>
</feature>
<dbReference type="PROSITE" id="PS51257">
    <property type="entry name" value="PROKAR_LIPOPROTEIN"/>
    <property type="match status" value="1"/>
</dbReference>